<keyword evidence="4" id="KW-1185">Reference proteome</keyword>
<dbReference type="InterPro" id="IPR029066">
    <property type="entry name" value="PLP-binding_barrel"/>
</dbReference>
<proteinExistence type="predicted"/>
<dbReference type="EMBL" id="MPDM01000001">
    <property type="protein sequence ID" value="OKL50478.1"/>
    <property type="molecule type" value="Genomic_DNA"/>
</dbReference>
<dbReference type="STRING" id="156892.BM477_00440"/>
<dbReference type="InterPro" id="IPR048449">
    <property type="entry name" value="YhfX-like_C"/>
</dbReference>
<reference evidence="4" key="1">
    <citation type="submission" date="2016-11" db="EMBL/GenBank/DDBJ databases">
        <title>Actinomyces gypaetusis sp. nov. isolated from Gypaetus barbatus in Qinghai Tibet Plateau China.</title>
        <authorList>
            <person name="Meng X."/>
        </authorList>
    </citation>
    <scope>NUCLEOTIDE SEQUENCE [LARGE SCALE GENOMIC DNA]</scope>
    <source>
        <strain evidence="4">DSM 15383</strain>
    </source>
</reference>
<dbReference type="Pfam" id="PF01168">
    <property type="entry name" value="Ala_racemase_N"/>
    <property type="match status" value="1"/>
</dbReference>
<evidence type="ECO:0000259" key="2">
    <source>
        <dbReference type="Pfam" id="PF21279"/>
    </source>
</evidence>
<dbReference type="Gene3D" id="2.40.37.30">
    <property type="match status" value="2"/>
</dbReference>
<comment type="caution">
    <text evidence="3">The sequence shown here is derived from an EMBL/GenBank/DDBJ whole genome shotgun (WGS) entry which is preliminary data.</text>
</comment>
<evidence type="ECO:0000313" key="3">
    <source>
        <dbReference type="EMBL" id="OKL50478.1"/>
    </source>
</evidence>
<dbReference type="Pfam" id="PF21279">
    <property type="entry name" value="YhfX-like_C"/>
    <property type="match status" value="1"/>
</dbReference>
<dbReference type="SUPFAM" id="SSF51419">
    <property type="entry name" value="PLP-binding barrel"/>
    <property type="match status" value="1"/>
</dbReference>
<dbReference type="InterPro" id="IPR001608">
    <property type="entry name" value="Ala_racemase_N"/>
</dbReference>
<evidence type="ECO:0000259" key="1">
    <source>
        <dbReference type="Pfam" id="PF01168"/>
    </source>
</evidence>
<protein>
    <submittedName>
        <fullName evidence="3">Uncharacterized protein</fullName>
    </submittedName>
</protein>
<feature type="domain" description="Alanine racemase N-terminal" evidence="1">
    <location>
        <begin position="34"/>
        <end position="261"/>
    </location>
</feature>
<name>A0A1Q5PSB7_9ACTO</name>
<organism evidence="3 4">
    <name type="scientific">Boudabousia marimammalium</name>
    <dbReference type="NCBI Taxonomy" id="156892"/>
    <lineage>
        <taxon>Bacteria</taxon>
        <taxon>Bacillati</taxon>
        <taxon>Actinomycetota</taxon>
        <taxon>Actinomycetes</taxon>
        <taxon>Actinomycetales</taxon>
        <taxon>Actinomycetaceae</taxon>
        <taxon>Boudabousia</taxon>
    </lineage>
</organism>
<dbReference type="AlphaFoldDB" id="A0A1Q5PSB7"/>
<dbReference type="Proteomes" id="UP000186465">
    <property type="component" value="Unassembled WGS sequence"/>
</dbReference>
<feature type="domain" description="YhfX-like C-terminal" evidence="2">
    <location>
        <begin position="276"/>
        <end position="364"/>
    </location>
</feature>
<accession>A0A1Q5PSB7</accession>
<evidence type="ECO:0000313" key="4">
    <source>
        <dbReference type="Proteomes" id="UP000186465"/>
    </source>
</evidence>
<sequence>MFLDVALERNPQLCELAIELHQTGLIPPDTYLLDIDAISANAEAIASTSAEHGITPWFITKQFGRNPLIAQAIAKHIPSCTVVDFHEYRRMRSAGIKVANIGHLVQMPPRLLANALQGQPETVTVSSLEMLHEVGRVCEENGTKQGVLLKIRSDDSEVYPGQEGGFRTVAEACSFIDQSSYLSCAGVTGFPSVLFKQEQGNPVLTKTAHLVKEAHTDLCERYGKKLILNLPSHSSVATTPMLAEFGATHSEPGHALTGTTPQHAVDYSLPEIPAYVYVSEIAQTGVYTSVYGGGFYPRGQIDKALFVSSDGTRTKRALVEPTIGNIDYYRIVRDGSGLHIGDTALMAFRSQIFVTRSLVAVVSPSQRKILGFYDSQGLLETEVNYG</sequence>
<dbReference type="OrthoDB" id="3189402at2"/>
<gene>
    <name evidence="3" type="ORF">BM477_00440</name>
</gene>
<dbReference type="RefSeq" id="WP_075360717.1">
    <property type="nucleotide sequence ID" value="NZ_MPDM01000001.1"/>
</dbReference>